<organism evidence="2 3">
    <name type="scientific">Mycobacterium phage Bernal13</name>
    <dbReference type="NCBI Taxonomy" id="1486424"/>
    <lineage>
        <taxon>Viruses</taxon>
        <taxon>Duplodnaviria</taxon>
        <taxon>Heunggongvirae</taxon>
        <taxon>Uroviricota</taxon>
        <taxon>Caudoviricetes</taxon>
        <taxon>Bernalvirus</taxon>
        <taxon>Bernalvirus bernal13</taxon>
    </lineage>
</organism>
<keyword evidence="3" id="KW-1185">Reference proteome</keyword>
<dbReference type="RefSeq" id="YP_009031136.1">
    <property type="nucleotide sequence ID" value="NC_024135.1"/>
</dbReference>
<dbReference type="Proteomes" id="UP000024441">
    <property type="component" value="Segment"/>
</dbReference>
<dbReference type="EMBL" id="KJ510413">
    <property type="protein sequence ID" value="AHY26925.1"/>
    <property type="molecule type" value="Genomic_DNA"/>
</dbReference>
<dbReference type="GeneID" id="19488317"/>
<dbReference type="KEGG" id="vg:19488317"/>
<accession>A0A023W5K7</accession>
<proteinExistence type="predicted"/>
<protein>
    <submittedName>
        <fullName evidence="2">Uncharacterized protein</fullName>
    </submittedName>
</protein>
<gene>
    <name evidence="2" type="primary">9</name>
    <name evidence="2" type="ORF">PBI_BERNAL13_9</name>
</gene>
<name>A0A023W5K7_9CAUD</name>
<sequence length="110" mass="11809">MAIFHASKGFYFGVDHWARFELVPGSEPAVYAFETQDPAVIDRLASVEYLTRVDSDPTPAVAEEPKPKARKTAQPSKRPKAAEQSNDDSSAAGAVQTVLEDVQEGTGDGS</sequence>
<evidence type="ECO:0000313" key="3">
    <source>
        <dbReference type="Proteomes" id="UP000024441"/>
    </source>
</evidence>
<reference evidence="2 3" key="1">
    <citation type="submission" date="2014-02" db="EMBL/GenBank/DDBJ databases">
        <authorList>
            <person name="Bateh S."/>
            <person name="Bernal D."/>
            <person name="Debose F."/>
            <person name="Kujala R."/>
            <person name="Lamas N."/>
            <person name="Menkis M."/>
            <person name="Romero R."/>
            <person name="Schrull J."/>
            <person name="Sharma S."/>
            <person name="Sidronio T."/>
            <person name="Solanki D."/>
            <person name="Swartout D."/>
            <person name="Venero M."/>
            <person name="Vijayan A."/>
            <person name="Wang J.-S."/>
            <person name="Yakovenko A."/>
            <person name="Sabo J.L."/>
            <person name="Braun E.L."/>
            <person name="Barbazuk W.B."/>
            <person name="Buck G.A."/>
            <person name="Campbell R."/>
            <person name="Carvalho M.R."/>
            <person name="Duckworth R.A."/>
            <person name="Dunn T."/>
            <person name="Halpern C."/>
            <person name="Johnson A."/>
            <person name="Kiflezghi M.G."/>
            <person name="Lee V."/>
            <person name="Loviza R.A."/>
            <person name="Serrano M.G."/>
            <person name="Shah Z.V."/>
            <person name="Sharma K."/>
            <person name="Voegtly L.J."/>
            <person name="Walstead R."/>
            <person name="Wang Y.P."/>
            <person name="Bradley K.W."/>
            <person name="Clarke D.Q."/>
            <person name="Barker L.P."/>
            <person name="Bailey C."/>
            <person name="Asai D.J."/>
            <person name="Bowman C.A."/>
            <person name="Russell D.A."/>
            <person name="Pope W.H."/>
            <person name="Jacobs-Sera D."/>
            <person name="Hendrix R.W."/>
            <person name="Hatfull G.F."/>
        </authorList>
    </citation>
    <scope>NUCLEOTIDE SEQUENCE [LARGE SCALE GENOMIC DNA]</scope>
</reference>
<evidence type="ECO:0000256" key="1">
    <source>
        <dbReference type="SAM" id="MobiDB-lite"/>
    </source>
</evidence>
<evidence type="ECO:0000313" key="2">
    <source>
        <dbReference type="EMBL" id="AHY26925.1"/>
    </source>
</evidence>
<feature type="region of interest" description="Disordered" evidence="1">
    <location>
        <begin position="53"/>
        <end position="110"/>
    </location>
</feature>